<comment type="subunit">
    <text evidence="9">Homotetramer.</text>
</comment>
<dbReference type="RefSeq" id="WP_254026861.1">
    <property type="nucleotide sequence ID" value="NZ_CAKXZS010000030.1"/>
</dbReference>
<name>A0ABM9E5C6_9HYPH</name>
<dbReference type="CDD" id="cd00354">
    <property type="entry name" value="FBPase"/>
    <property type="match status" value="1"/>
</dbReference>
<dbReference type="SUPFAM" id="SSF56655">
    <property type="entry name" value="Carbohydrate phosphatase"/>
    <property type="match status" value="1"/>
</dbReference>
<keyword evidence="8 9" id="KW-0119">Carbohydrate metabolism</keyword>
<evidence type="ECO:0000259" key="12">
    <source>
        <dbReference type="Pfam" id="PF18913"/>
    </source>
</evidence>
<dbReference type="GO" id="GO:0042132">
    <property type="term" value="F:fructose 1,6-bisphosphate 1-phosphatase activity"/>
    <property type="evidence" value="ECO:0007669"/>
    <property type="project" value="UniProtKB-EC"/>
</dbReference>
<keyword evidence="6 9" id="KW-0378">Hydrolase</keyword>
<dbReference type="Gene3D" id="3.40.190.80">
    <property type="match status" value="1"/>
</dbReference>
<feature type="binding site" evidence="9">
    <location>
        <position position="281"/>
    </location>
    <ligand>
        <name>Mg(2+)</name>
        <dbReference type="ChEBI" id="CHEBI:18420"/>
        <label>2</label>
    </ligand>
</feature>
<dbReference type="InterPro" id="IPR044015">
    <property type="entry name" value="FBPase_C_dom"/>
</dbReference>
<feature type="binding site" evidence="9">
    <location>
        <begin position="112"/>
        <end position="115"/>
    </location>
    <ligand>
        <name>substrate</name>
    </ligand>
</feature>
<proteinExistence type="inferred from homology"/>
<feature type="binding site" evidence="9">
    <location>
        <position position="109"/>
    </location>
    <ligand>
        <name>Mg(2+)</name>
        <dbReference type="ChEBI" id="CHEBI:18420"/>
        <label>1</label>
    </ligand>
</feature>
<dbReference type="Proteomes" id="UP001152604">
    <property type="component" value="Unassembled WGS sequence"/>
</dbReference>
<dbReference type="PROSITE" id="PS00124">
    <property type="entry name" value="FBPASE"/>
    <property type="match status" value="1"/>
</dbReference>
<dbReference type="PANTHER" id="PTHR11556">
    <property type="entry name" value="FRUCTOSE-1,6-BISPHOSPHATASE-RELATED"/>
    <property type="match status" value="1"/>
</dbReference>
<dbReference type="Pfam" id="PF00316">
    <property type="entry name" value="FBPase"/>
    <property type="match status" value="1"/>
</dbReference>
<dbReference type="PIRSF" id="PIRSF000904">
    <property type="entry name" value="FBPtase_SBPase"/>
    <property type="match status" value="1"/>
</dbReference>
<feature type="binding site" evidence="9">
    <location>
        <position position="112"/>
    </location>
    <ligand>
        <name>Mg(2+)</name>
        <dbReference type="ChEBI" id="CHEBI:18420"/>
        <label>2</label>
    </ligand>
</feature>
<keyword evidence="14" id="KW-1185">Reference proteome</keyword>
<evidence type="ECO:0000256" key="10">
    <source>
        <dbReference type="RuleBase" id="RU000508"/>
    </source>
</evidence>
<dbReference type="Pfam" id="PF18913">
    <property type="entry name" value="FBPase_C"/>
    <property type="match status" value="1"/>
</dbReference>
<evidence type="ECO:0000256" key="6">
    <source>
        <dbReference type="ARBA" id="ARBA00022801"/>
    </source>
</evidence>
<evidence type="ECO:0000256" key="9">
    <source>
        <dbReference type="HAMAP-Rule" id="MF_01855"/>
    </source>
</evidence>
<keyword evidence="5 9" id="KW-0479">Metal-binding</keyword>
<dbReference type="InterPro" id="IPR020548">
    <property type="entry name" value="Fructose_bisphosphatase_AS"/>
</dbReference>
<accession>A0ABM9E5C6</accession>
<evidence type="ECO:0000313" key="13">
    <source>
        <dbReference type="EMBL" id="CAH2404317.1"/>
    </source>
</evidence>
<dbReference type="NCBIfam" id="NF006780">
    <property type="entry name" value="PRK09293.1-4"/>
    <property type="match status" value="1"/>
</dbReference>
<evidence type="ECO:0000256" key="4">
    <source>
        <dbReference type="ARBA" id="ARBA00022490"/>
    </source>
</evidence>
<keyword evidence="4 9" id="KW-0963">Cytoplasm</keyword>
<dbReference type="EC" id="3.1.3.11" evidence="9"/>
<feature type="domain" description="Fructose-1-6-bisphosphatase class 1 C-terminal" evidence="12">
    <location>
        <begin position="199"/>
        <end position="332"/>
    </location>
</feature>
<dbReference type="PRINTS" id="PR00115">
    <property type="entry name" value="F16BPHPHTASE"/>
</dbReference>
<dbReference type="Gene3D" id="3.30.540.10">
    <property type="entry name" value="Fructose-1,6-Bisphosphatase, subunit A, domain 1"/>
    <property type="match status" value="1"/>
</dbReference>
<comment type="cofactor">
    <cofactor evidence="9">
        <name>Mg(2+)</name>
        <dbReference type="ChEBI" id="CHEBI:18420"/>
    </cofactor>
    <text evidence="9">Binds 2 magnesium ions per subunit.</text>
</comment>
<keyword evidence="7 9" id="KW-0460">Magnesium</keyword>
<reference evidence="13" key="1">
    <citation type="submission" date="2022-03" db="EMBL/GenBank/DDBJ databases">
        <authorList>
            <person name="Brunel B."/>
        </authorList>
    </citation>
    <scope>NUCLEOTIDE SEQUENCE</scope>
    <source>
        <strain evidence="13">STM4922sample</strain>
    </source>
</reference>
<organism evidence="13 14">
    <name type="scientific">Mesorhizobium ventifaucium</name>
    <dbReference type="NCBI Taxonomy" id="666020"/>
    <lineage>
        <taxon>Bacteria</taxon>
        <taxon>Pseudomonadati</taxon>
        <taxon>Pseudomonadota</taxon>
        <taxon>Alphaproteobacteria</taxon>
        <taxon>Hyphomicrobiales</taxon>
        <taxon>Phyllobacteriaceae</taxon>
        <taxon>Mesorhizobium</taxon>
    </lineage>
</organism>
<comment type="similarity">
    <text evidence="3 9 10">Belongs to the FBPase class 1 family.</text>
</comment>
<comment type="catalytic activity">
    <reaction evidence="1 9">
        <text>beta-D-fructose 1,6-bisphosphate + H2O = beta-D-fructose 6-phosphate + phosphate</text>
        <dbReference type="Rhea" id="RHEA:11064"/>
        <dbReference type="ChEBI" id="CHEBI:15377"/>
        <dbReference type="ChEBI" id="CHEBI:32966"/>
        <dbReference type="ChEBI" id="CHEBI:43474"/>
        <dbReference type="ChEBI" id="CHEBI:57634"/>
        <dbReference type="EC" id="3.1.3.11"/>
    </reaction>
</comment>
<comment type="caution">
    <text evidence="13">The sequence shown here is derived from an EMBL/GenBank/DDBJ whole genome shotgun (WGS) entry which is preliminary data.</text>
</comment>
<dbReference type="NCBIfam" id="NF006779">
    <property type="entry name" value="PRK09293.1-3"/>
    <property type="match status" value="1"/>
</dbReference>
<evidence type="ECO:0000256" key="8">
    <source>
        <dbReference type="ARBA" id="ARBA00023277"/>
    </source>
</evidence>
<comment type="pathway">
    <text evidence="2">Carbohydrate biosynthesis; Calvin cycle.</text>
</comment>
<gene>
    <name evidence="9 13" type="primary">fbp</name>
    <name evidence="13" type="ORF">MES4922_360036</name>
</gene>
<evidence type="ECO:0000256" key="2">
    <source>
        <dbReference type="ARBA" id="ARBA00005215"/>
    </source>
</evidence>
<evidence type="ECO:0000256" key="7">
    <source>
        <dbReference type="ARBA" id="ARBA00022842"/>
    </source>
</evidence>
<dbReference type="PIRSF" id="PIRSF500210">
    <property type="entry name" value="FBPtase"/>
    <property type="match status" value="1"/>
</dbReference>
<sequence>MPAATLDAFLNSYLGPPDELRSAVVATVRQLTQAATKVRNTINQGVLGAAFAGTRSANADGDIQKDLDIFADDIFLDAMRHAPVALYASEELEQPVLLDSQAPLAIAIDPLDGSSNIDTNVSIGTIFSLLPAAGLPATGAPDKNPAAAFLQAGVNQLGAGFFIYGPQLALVLSLGSGTHVFVLSTRLGTFVQAYESRIIPQRTQEFAINAANYRHWDEAVRLYIDDCLEGTEGPRGKDFNMRWIASLVADCYRILMRGGVFLYPGDKRKGYRQGRLRLVYEANPIAYLIEQAGGAATDTITRILEIEPESLHQRVPVVFGSAREVARITRYHIEPSAIGERAPLFSRRGLFRA</sequence>
<feature type="binding site" evidence="9">
    <location>
        <position position="109"/>
    </location>
    <ligand>
        <name>Mg(2+)</name>
        <dbReference type="ChEBI" id="CHEBI:18420"/>
        <label>2</label>
    </ligand>
</feature>
<feature type="binding site" evidence="9">
    <location>
        <position position="90"/>
    </location>
    <ligand>
        <name>Mg(2+)</name>
        <dbReference type="ChEBI" id="CHEBI:18420"/>
        <label>1</label>
    </ligand>
</feature>
<evidence type="ECO:0000259" key="11">
    <source>
        <dbReference type="Pfam" id="PF00316"/>
    </source>
</evidence>
<dbReference type="HAMAP" id="MF_01855">
    <property type="entry name" value="FBPase_class1"/>
    <property type="match status" value="1"/>
</dbReference>
<feature type="domain" description="Fructose-1-6-bisphosphatase class I N-terminal" evidence="11">
    <location>
        <begin position="26"/>
        <end position="193"/>
    </location>
</feature>
<dbReference type="PANTHER" id="PTHR11556:SF35">
    <property type="entry name" value="SEDOHEPTULOSE-1,7-BISPHOSPHATASE, CHLOROPLASTIC"/>
    <property type="match status" value="1"/>
</dbReference>
<feature type="binding site" evidence="9">
    <location>
        <position position="209"/>
    </location>
    <ligand>
        <name>substrate</name>
    </ligand>
</feature>
<evidence type="ECO:0000256" key="3">
    <source>
        <dbReference type="ARBA" id="ARBA00010941"/>
    </source>
</evidence>
<dbReference type="InterPro" id="IPR000146">
    <property type="entry name" value="FBPase_class-1"/>
</dbReference>
<dbReference type="EMBL" id="CAKXZS010000030">
    <property type="protein sequence ID" value="CAH2404317.1"/>
    <property type="molecule type" value="Genomic_DNA"/>
</dbReference>
<evidence type="ECO:0000313" key="14">
    <source>
        <dbReference type="Proteomes" id="UP001152604"/>
    </source>
</evidence>
<comment type="subcellular location">
    <subcellularLocation>
        <location evidence="9">Cytoplasm</location>
    </subcellularLocation>
</comment>
<evidence type="ECO:0000256" key="1">
    <source>
        <dbReference type="ARBA" id="ARBA00001273"/>
    </source>
</evidence>
<dbReference type="InterPro" id="IPR028343">
    <property type="entry name" value="FBPtase"/>
</dbReference>
<feature type="binding site" evidence="9">
    <location>
        <position position="111"/>
    </location>
    <ligand>
        <name>Mg(2+)</name>
        <dbReference type="ChEBI" id="CHEBI:18420"/>
        <label>1</label>
    </ligand>
</feature>
<comment type="caution">
    <text evidence="9">Lacks conserved residue(s) required for the propagation of feature annotation.</text>
</comment>
<protein>
    <recommendedName>
        <fullName evidence="9">Fructose-1,6-bisphosphatase class 1</fullName>
        <shortName evidence="9">FBPase class 1</shortName>
        <ecNumber evidence="9">3.1.3.11</ecNumber>
    </recommendedName>
    <alternativeName>
        <fullName evidence="9">D-fructose-1,6-bisphosphate 1-phosphohydrolase class 1</fullName>
    </alternativeName>
</protein>
<dbReference type="InterPro" id="IPR033391">
    <property type="entry name" value="FBPase_N"/>
</dbReference>
<evidence type="ECO:0000256" key="5">
    <source>
        <dbReference type="ARBA" id="ARBA00022723"/>
    </source>
</evidence>